<comment type="caution">
    <text evidence="1">The sequence shown here is derived from an EMBL/GenBank/DDBJ whole genome shotgun (WGS) entry which is preliminary data.</text>
</comment>
<reference evidence="1" key="1">
    <citation type="journal article" date="2020" name="Stud. Mycol.">
        <title>101 Dothideomycetes genomes: a test case for predicting lifestyles and emergence of pathogens.</title>
        <authorList>
            <person name="Haridas S."/>
            <person name="Albert R."/>
            <person name="Binder M."/>
            <person name="Bloem J."/>
            <person name="Labutti K."/>
            <person name="Salamov A."/>
            <person name="Andreopoulos B."/>
            <person name="Baker S."/>
            <person name="Barry K."/>
            <person name="Bills G."/>
            <person name="Bluhm B."/>
            <person name="Cannon C."/>
            <person name="Castanera R."/>
            <person name="Culley D."/>
            <person name="Daum C."/>
            <person name="Ezra D."/>
            <person name="Gonzalez J."/>
            <person name="Henrissat B."/>
            <person name="Kuo A."/>
            <person name="Liang C."/>
            <person name="Lipzen A."/>
            <person name="Lutzoni F."/>
            <person name="Magnuson J."/>
            <person name="Mondo S."/>
            <person name="Nolan M."/>
            <person name="Ohm R."/>
            <person name="Pangilinan J."/>
            <person name="Park H.-J."/>
            <person name="Ramirez L."/>
            <person name="Alfaro M."/>
            <person name="Sun H."/>
            <person name="Tritt A."/>
            <person name="Yoshinaga Y."/>
            <person name="Zwiers L.-H."/>
            <person name="Turgeon B."/>
            <person name="Goodwin S."/>
            <person name="Spatafora J."/>
            <person name="Crous P."/>
            <person name="Grigoriev I."/>
        </authorList>
    </citation>
    <scope>NUCLEOTIDE SEQUENCE</scope>
    <source>
        <strain evidence="1">CBS 260.36</strain>
    </source>
</reference>
<keyword evidence="2" id="KW-1185">Reference proteome</keyword>
<dbReference type="EMBL" id="ML996083">
    <property type="protein sequence ID" value="KAF2155302.1"/>
    <property type="molecule type" value="Genomic_DNA"/>
</dbReference>
<organism evidence="1 2">
    <name type="scientific">Myriangium duriaei CBS 260.36</name>
    <dbReference type="NCBI Taxonomy" id="1168546"/>
    <lineage>
        <taxon>Eukaryota</taxon>
        <taxon>Fungi</taxon>
        <taxon>Dikarya</taxon>
        <taxon>Ascomycota</taxon>
        <taxon>Pezizomycotina</taxon>
        <taxon>Dothideomycetes</taxon>
        <taxon>Dothideomycetidae</taxon>
        <taxon>Myriangiales</taxon>
        <taxon>Myriangiaceae</taxon>
        <taxon>Myriangium</taxon>
    </lineage>
</organism>
<sequence>MNKIGRWRPQGRLSSYLTSRPPNSRLSTSCNVLTWQSSIGRSSLDIPLYTPVRKSRYSILYSIRNPSSGEECLCCRPGCLCSRLSCVYVTPQNVVSWVHRRSQGKRTRCRRKGVVSVLVREAFLVGENGSGWPKSVTRRLYGVLSIWTEGEGDEEIQC</sequence>
<dbReference type="Proteomes" id="UP000799439">
    <property type="component" value="Unassembled WGS sequence"/>
</dbReference>
<evidence type="ECO:0000313" key="1">
    <source>
        <dbReference type="EMBL" id="KAF2155302.1"/>
    </source>
</evidence>
<accession>A0A9P4J4J4</accession>
<evidence type="ECO:0000313" key="2">
    <source>
        <dbReference type="Proteomes" id="UP000799439"/>
    </source>
</evidence>
<name>A0A9P4J4J4_9PEZI</name>
<proteinExistence type="predicted"/>
<protein>
    <submittedName>
        <fullName evidence="1">Uncharacterized protein</fullName>
    </submittedName>
</protein>
<dbReference type="AlphaFoldDB" id="A0A9P4J4J4"/>
<gene>
    <name evidence="1" type="ORF">K461DRAFT_111145</name>
</gene>